<feature type="compositionally biased region" description="Basic and acidic residues" evidence="13">
    <location>
        <begin position="79"/>
        <end position="110"/>
    </location>
</feature>
<feature type="domain" description="TFIIS central" evidence="16">
    <location>
        <begin position="178"/>
        <end position="293"/>
    </location>
</feature>
<keyword evidence="3" id="KW-0479">Metal-binding</keyword>
<dbReference type="PaxDb" id="214684-Q5KFN4"/>
<keyword evidence="7" id="KW-0238">DNA-binding</keyword>
<keyword evidence="6" id="KW-0805">Transcription regulation</keyword>
<evidence type="ECO:0000256" key="4">
    <source>
        <dbReference type="ARBA" id="ARBA00022771"/>
    </source>
</evidence>
<feature type="domain" description="TFIIS N-terminal" evidence="15">
    <location>
        <begin position="1"/>
        <end position="81"/>
    </location>
</feature>
<evidence type="ECO:0000259" key="16">
    <source>
        <dbReference type="PROSITE" id="PS51321"/>
    </source>
</evidence>
<dbReference type="GO" id="GO:0006351">
    <property type="term" value="P:DNA-templated transcription"/>
    <property type="evidence" value="ECO:0007669"/>
    <property type="project" value="InterPro"/>
</dbReference>
<dbReference type="FunFam" id="1.20.930.10:FF:000007">
    <property type="entry name" value="Transcription elongation factor S-II"/>
    <property type="match status" value="1"/>
</dbReference>
<evidence type="ECO:0000259" key="15">
    <source>
        <dbReference type="PROSITE" id="PS51319"/>
    </source>
</evidence>
<dbReference type="Pfam" id="PF08711">
    <property type="entry name" value="Med26"/>
    <property type="match status" value="1"/>
</dbReference>
<dbReference type="InParanoid" id="Q5KFN4"/>
<feature type="region of interest" description="Disordered" evidence="13">
    <location>
        <begin position="79"/>
        <end position="175"/>
    </location>
</feature>
<dbReference type="PROSITE" id="PS51319">
    <property type="entry name" value="TFIIS_N"/>
    <property type="match status" value="1"/>
</dbReference>
<dbReference type="PROSITE" id="PS51321">
    <property type="entry name" value="TFIIS_CENTRAL"/>
    <property type="match status" value="1"/>
</dbReference>
<dbReference type="Pfam" id="PF07500">
    <property type="entry name" value="TFIIS_M"/>
    <property type="match status" value="1"/>
</dbReference>
<dbReference type="HOGENOM" id="CLU_037637_1_0_1"/>
<feature type="domain" description="TFIIS-type" evidence="14">
    <location>
        <begin position="296"/>
        <end position="350"/>
    </location>
</feature>
<keyword evidence="5" id="KW-0862">Zinc</keyword>
<keyword evidence="8" id="KW-0804">Transcription</keyword>
<dbReference type="Gene3D" id="1.20.930.10">
    <property type="entry name" value="Conserved domain common to transcription factors TFIIS, elongin A, CRSP70"/>
    <property type="match status" value="1"/>
</dbReference>
<dbReference type="KEGG" id="cne:CNF01160"/>
<evidence type="ECO:0000256" key="10">
    <source>
        <dbReference type="ARBA" id="ARBA00025408"/>
    </source>
</evidence>
<comment type="subcellular location">
    <subcellularLocation>
        <location evidence="1 12">Nucleus</location>
    </subcellularLocation>
</comment>
<feature type="compositionally biased region" description="Low complexity" evidence="13">
    <location>
        <begin position="116"/>
        <end position="130"/>
    </location>
</feature>
<evidence type="ECO:0000313" key="17">
    <source>
        <dbReference type="EMBL" id="AAW44241.2"/>
    </source>
</evidence>
<dbReference type="EMBL" id="AE017346">
    <property type="protein sequence ID" value="AAW44241.2"/>
    <property type="molecule type" value="Genomic_DNA"/>
</dbReference>
<dbReference type="RefSeq" id="XP_024513092.1">
    <property type="nucleotide sequence ID" value="XM_024657351.1"/>
</dbReference>
<evidence type="ECO:0000256" key="3">
    <source>
        <dbReference type="ARBA" id="ARBA00022723"/>
    </source>
</evidence>
<dbReference type="SMART" id="SM00510">
    <property type="entry name" value="TFS2M"/>
    <property type="match status" value="1"/>
</dbReference>
<accession>Q5KFN4</accession>
<dbReference type="GO" id="GO:0008270">
    <property type="term" value="F:zinc ion binding"/>
    <property type="evidence" value="ECO:0007669"/>
    <property type="project" value="UniProtKB-KW"/>
</dbReference>
<dbReference type="PANTHER" id="PTHR11477:SF0">
    <property type="entry name" value="IP08861P-RELATED"/>
    <property type="match status" value="1"/>
</dbReference>
<dbReference type="AlphaFoldDB" id="Q5KFN4"/>
<dbReference type="GeneID" id="3258414"/>
<dbReference type="SMART" id="SM00440">
    <property type="entry name" value="ZnF_C2C2"/>
    <property type="match status" value="1"/>
</dbReference>
<dbReference type="SUPFAM" id="SSF46942">
    <property type="entry name" value="Elongation factor TFIIS domain 2"/>
    <property type="match status" value="1"/>
</dbReference>
<dbReference type="InterPro" id="IPR003617">
    <property type="entry name" value="TFIIS/CRSP70_N_sub"/>
</dbReference>
<dbReference type="GO" id="GO:0003746">
    <property type="term" value="F:translation elongation factor activity"/>
    <property type="evidence" value="ECO:0007669"/>
    <property type="project" value="UniProtKB-KW"/>
</dbReference>
<dbReference type="Pfam" id="PF01096">
    <property type="entry name" value="Zn_ribbon_TFIIS"/>
    <property type="match status" value="1"/>
</dbReference>
<dbReference type="InterPro" id="IPR035441">
    <property type="entry name" value="TFIIS/LEDGF_dom_sf"/>
</dbReference>
<dbReference type="GO" id="GO:0005634">
    <property type="term" value="C:nucleus"/>
    <property type="evidence" value="ECO:0000318"/>
    <property type="project" value="GO_Central"/>
</dbReference>
<reference evidence="17 18" key="1">
    <citation type="journal article" date="2005" name="Science">
        <title>The genome of the basidiomycetous yeast and human pathogen Cryptococcus neoformans.</title>
        <authorList>
            <person name="Loftus B.J."/>
            <person name="Fung E."/>
            <person name="Roncaglia P."/>
            <person name="Rowley D."/>
            <person name="Amedeo P."/>
            <person name="Bruno D."/>
            <person name="Vamathevan J."/>
            <person name="Miranda M."/>
            <person name="Anderson I.J."/>
            <person name="Fraser J.A."/>
            <person name="Allen J.E."/>
            <person name="Bosdet I.E."/>
            <person name="Brent M.R."/>
            <person name="Chiu R."/>
            <person name="Doering T.L."/>
            <person name="Donlin M.J."/>
            <person name="D'Souza C.A."/>
            <person name="Fox D.S."/>
            <person name="Grinberg V."/>
            <person name="Fu J."/>
            <person name="Fukushima M."/>
            <person name="Haas B.J."/>
            <person name="Huang J.C."/>
            <person name="Janbon G."/>
            <person name="Jones S.J."/>
            <person name="Koo H.L."/>
            <person name="Krzywinski M.I."/>
            <person name="Kwon-Chung J.K."/>
            <person name="Lengeler K.B."/>
            <person name="Maiti R."/>
            <person name="Marra M.A."/>
            <person name="Marra R.E."/>
            <person name="Mathewson C.A."/>
            <person name="Mitchell T.G."/>
            <person name="Pertea M."/>
            <person name="Riggs F.R."/>
            <person name="Salzberg S.L."/>
            <person name="Schein J.E."/>
            <person name="Shvartsbeyn A."/>
            <person name="Shin H."/>
            <person name="Shumway M."/>
            <person name="Specht C.A."/>
            <person name="Suh B.B."/>
            <person name="Tenney A."/>
            <person name="Utterback T.R."/>
            <person name="Wickes B.L."/>
            <person name="Wortman J.R."/>
            <person name="Wye N.H."/>
            <person name="Kronstad J.W."/>
            <person name="Lodge J.K."/>
            <person name="Heitman J."/>
            <person name="Davis R.W."/>
            <person name="Fraser C.M."/>
            <person name="Hyman R.W."/>
        </authorList>
    </citation>
    <scope>NUCLEOTIDE SEQUENCE [LARGE SCALE GENOMIC DNA]</scope>
    <source>
        <strain evidence="18">JEC21 / ATCC MYA-565</strain>
    </source>
</reference>
<sequence length="416" mass="45293">MDATTLTGHVKELNAANQAGKSDEVISLLKKLQAEVVPTEDLLRSSKAGVAVGKLRTHATPSVSSLAKEIVKKWRDAVEETKKKRKRAEGDEGKDVKKEKEEGNGKRVKAETGSLAATPSASTPASASTPDVKATSPPVRQPLSTIDSSRTTPRTAKSDGVADSLRADSSEGGSVDSVRDKCVIMIYDALALDSTAEIKILKERAIGIERAANKAMNFSTGNDYRAKMRSLFLNLKDKGNPALRNEIVLGYVSTEKVASMSKDEMASESVRMLKEKIASDNLFKAKAVGVTQAETDAFKCGRCHQRKCTYYQMQTRSADEPMTTFVTYVSDLTPKESLLTTCTTCSFYSDVLIVTTGGNSASFGFCLWGALYLSGFLSRRLCSQYIYEAYRCDLRVNVTKPLSAVNMPFCSVLKFK</sequence>
<dbReference type="SUPFAM" id="SSF57783">
    <property type="entry name" value="Zinc beta-ribbon"/>
    <property type="match status" value="1"/>
</dbReference>
<accession>Q55QI1</accession>
<dbReference type="FunFam" id="1.10.472.30:FF:000003">
    <property type="entry name" value="Transcription elongation factor S-II"/>
    <property type="match status" value="1"/>
</dbReference>
<keyword evidence="9 12" id="KW-0539">Nucleus</keyword>
<dbReference type="Proteomes" id="UP000002149">
    <property type="component" value="Chromosome 6"/>
</dbReference>
<comment type="similarity">
    <text evidence="2">Belongs to the TFS-II family.</text>
</comment>
<dbReference type="STRING" id="214684.Q5KFN4"/>
<dbReference type="GO" id="GO:0003677">
    <property type="term" value="F:DNA binding"/>
    <property type="evidence" value="ECO:0007669"/>
    <property type="project" value="UniProtKB-KW"/>
</dbReference>
<feature type="compositionally biased region" description="Polar residues" evidence="13">
    <location>
        <begin position="142"/>
        <end position="155"/>
    </location>
</feature>
<dbReference type="InterPro" id="IPR036575">
    <property type="entry name" value="TFIIS_cen_dom_sf"/>
</dbReference>
<evidence type="ECO:0000256" key="11">
    <source>
        <dbReference type="PROSITE-ProRule" id="PRU00472"/>
    </source>
</evidence>
<keyword evidence="17" id="KW-0251">Elongation factor</keyword>
<dbReference type="InterPro" id="IPR017923">
    <property type="entry name" value="TFIIS_N"/>
</dbReference>
<dbReference type="Gene3D" id="2.20.25.10">
    <property type="match status" value="1"/>
</dbReference>
<comment type="function">
    <text evidence="10">Necessary for efficient RNA polymerase II transcription elongation past template-encoded arresting sites. The arresting sites in DNA have the property of trapping a certain fraction of elongating RNA polymerases that pass through, resulting in locked ternary complexes. Cleavage of the nascent transcript by S-II allows the resumption of elongation from the new 3'-terminus.</text>
</comment>
<evidence type="ECO:0000259" key="14">
    <source>
        <dbReference type="PROSITE" id="PS51133"/>
    </source>
</evidence>
<organism evidence="17 18">
    <name type="scientific">Cryptococcus deneoformans (strain JEC21 / ATCC MYA-565)</name>
    <name type="common">Cryptococcus neoformans var. neoformans serotype D</name>
    <dbReference type="NCBI Taxonomy" id="214684"/>
    <lineage>
        <taxon>Eukaryota</taxon>
        <taxon>Fungi</taxon>
        <taxon>Dikarya</taxon>
        <taxon>Basidiomycota</taxon>
        <taxon>Agaricomycotina</taxon>
        <taxon>Tremellomycetes</taxon>
        <taxon>Tremellales</taxon>
        <taxon>Cryptococcaceae</taxon>
        <taxon>Cryptococcus</taxon>
        <taxon>Cryptococcus neoformans species complex</taxon>
    </lineage>
</organism>
<dbReference type="OrthoDB" id="44867at2759"/>
<evidence type="ECO:0000256" key="5">
    <source>
        <dbReference type="ARBA" id="ARBA00022833"/>
    </source>
</evidence>
<dbReference type="Gene3D" id="1.10.472.30">
    <property type="entry name" value="Transcription elongation factor S-II, central domain"/>
    <property type="match status" value="1"/>
</dbReference>
<dbReference type="PROSITE" id="PS51133">
    <property type="entry name" value="ZF_TFIIS_2"/>
    <property type="match status" value="1"/>
</dbReference>
<evidence type="ECO:0000256" key="9">
    <source>
        <dbReference type="ARBA" id="ARBA00023242"/>
    </source>
</evidence>
<name>Q5KFN4_CRYD1</name>
<evidence type="ECO:0000256" key="6">
    <source>
        <dbReference type="ARBA" id="ARBA00023015"/>
    </source>
</evidence>
<protein>
    <submittedName>
        <fullName evidence="17">Positive transcription elongation factor, putative</fullName>
    </submittedName>
</protein>
<evidence type="ECO:0000256" key="7">
    <source>
        <dbReference type="ARBA" id="ARBA00023125"/>
    </source>
</evidence>
<keyword evidence="17" id="KW-0648">Protein biosynthesis</keyword>
<dbReference type="PANTHER" id="PTHR11477">
    <property type="entry name" value="TRANSCRIPTION FACTOR S-II ZINC FINGER DOMAIN-CONTAINING PROTEIN"/>
    <property type="match status" value="1"/>
</dbReference>
<evidence type="ECO:0000256" key="13">
    <source>
        <dbReference type="SAM" id="MobiDB-lite"/>
    </source>
</evidence>
<keyword evidence="18" id="KW-1185">Reference proteome</keyword>
<proteinExistence type="inferred from homology"/>
<dbReference type="SMART" id="SM00509">
    <property type="entry name" value="TFS2N"/>
    <property type="match status" value="1"/>
</dbReference>
<evidence type="ECO:0000256" key="2">
    <source>
        <dbReference type="ARBA" id="ARBA00009647"/>
    </source>
</evidence>
<dbReference type="VEuPathDB" id="FungiDB:CNF01160"/>
<dbReference type="GO" id="GO:0006357">
    <property type="term" value="P:regulation of transcription by RNA polymerase II"/>
    <property type="evidence" value="ECO:0000318"/>
    <property type="project" value="GO_Central"/>
</dbReference>
<gene>
    <name evidence="17" type="ordered locus">CNF01160</name>
</gene>
<evidence type="ECO:0000256" key="12">
    <source>
        <dbReference type="PROSITE-ProRule" id="PRU00649"/>
    </source>
</evidence>
<evidence type="ECO:0000313" key="18">
    <source>
        <dbReference type="Proteomes" id="UP000002149"/>
    </source>
</evidence>
<dbReference type="FunCoup" id="Q5KFN4">
    <property type="interactions" value="653"/>
</dbReference>
<evidence type="ECO:0000256" key="1">
    <source>
        <dbReference type="ARBA" id="ARBA00004123"/>
    </source>
</evidence>
<dbReference type="InterPro" id="IPR003618">
    <property type="entry name" value="TFIIS_cen_dom"/>
</dbReference>
<dbReference type="CDD" id="cd13749">
    <property type="entry name" value="Zn-ribbon_TFIIS"/>
    <property type="match status" value="1"/>
</dbReference>
<keyword evidence="4 11" id="KW-0863">Zinc-finger</keyword>
<dbReference type="InterPro" id="IPR001222">
    <property type="entry name" value="Znf_TFIIS"/>
</dbReference>
<dbReference type="SUPFAM" id="SSF47676">
    <property type="entry name" value="Conserved domain common to transcription factors TFIIS, elongin A, CRSP70"/>
    <property type="match status" value="1"/>
</dbReference>
<evidence type="ECO:0000256" key="8">
    <source>
        <dbReference type="ARBA" id="ARBA00023163"/>
    </source>
</evidence>